<dbReference type="RefSeq" id="WP_156743198.1">
    <property type="nucleotide sequence ID" value="NZ_CACRYJ010000066.1"/>
</dbReference>
<dbReference type="Gene3D" id="2.60.40.1240">
    <property type="match status" value="1"/>
</dbReference>
<sequence>MVTGSYPTGYQAAYPTGNQAAYPTGYQAGWPYPQTGTAPSGGPGVTWPPAPPARSRVLVWLVPSLVGVLALVVGFVAGALTAPFGGPLAVAWESGNTTSREQPAALGTSVTILDEGYEWEVTLGTPQYDADDIVRDVDPLNDPAPDGQAYVVVPVTATYHGPDRANAGLDLWVSFVSAQGNSYDEASLYTADGYLMGPDPLYLTADVFDGATVTGNVTFAIPEGAQDEPGAVWLVADAWTGDGAYFAAH</sequence>
<comment type="caution">
    <text evidence="3">The sequence shown here is derived from an EMBL/GenBank/DDBJ whole genome shotgun (WGS) entry which is preliminary data.</text>
</comment>
<evidence type="ECO:0000256" key="1">
    <source>
        <dbReference type="ARBA" id="ARBA00022729"/>
    </source>
</evidence>
<organism evidence="3 4">
    <name type="scientific">Occultella aeris</name>
    <dbReference type="NCBI Taxonomy" id="2761496"/>
    <lineage>
        <taxon>Bacteria</taxon>
        <taxon>Bacillati</taxon>
        <taxon>Actinomycetota</taxon>
        <taxon>Actinomycetes</taxon>
        <taxon>Micrococcales</taxon>
        <taxon>Ruaniaceae</taxon>
        <taxon>Occultella</taxon>
    </lineage>
</organism>
<evidence type="ECO:0000256" key="2">
    <source>
        <dbReference type="SAM" id="Phobius"/>
    </source>
</evidence>
<keyword evidence="4" id="KW-1185">Reference proteome</keyword>
<proteinExistence type="predicted"/>
<evidence type="ECO:0008006" key="5">
    <source>
        <dbReference type="Google" id="ProtNLM"/>
    </source>
</evidence>
<gene>
    <name evidence="3" type="ORF">HALOF300_04598</name>
</gene>
<dbReference type="EMBL" id="CACRYJ010000066">
    <property type="protein sequence ID" value="VZO39900.1"/>
    <property type="molecule type" value="Genomic_DNA"/>
</dbReference>
<keyword evidence="2" id="KW-0812">Transmembrane</keyword>
<keyword evidence="2" id="KW-1133">Transmembrane helix</keyword>
<feature type="transmembrane region" description="Helical" evidence="2">
    <location>
        <begin position="57"/>
        <end position="80"/>
    </location>
</feature>
<accession>A0A7M4DR06</accession>
<keyword evidence="1" id="KW-0732">Signal</keyword>
<evidence type="ECO:0000313" key="4">
    <source>
        <dbReference type="Proteomes" id="UP000419743"/>
    </source>
</evidence>
<dbReference type="Proteomes" id="UP000419743">
    <property type="component" value="Unassembled WGS sequence"/>
</dbReference>
<reference evidence="3 4" key="1">
    <citation type="submission" date="2019-11" db="EMBL/GenBank/DDBJ databases">
        <authorList>
            <person name="Criscuolo A."/>
        </authorList>
    </citation>
    <scope>NUCLEOTIDE SEQUENCE [LARGE SCALE GENOMIC DNA]</scope>
    <source>
        <strain evidence="3">CIP111667</strain>
    </source>
</reference>
<keyword evidence="2" id="KW-0472">Membrane</keyword>
<evidence type="ECO:0000313" key="3">
    <source>
        <dbReference type="EMBL" id="VZO39900.1"/>
    </source>
</evidence>
<name>A0A7M4DR06_9MICO</name>
<dbReference type="InterPro" id="IPR029050">
    <property type="entry name" value="Immunoprotect_excell_Ig-like"/>
</dbReference>
<dbReference type="AlphaFoldDB" id="A0A7M4DR06"/>
<protein>
    <recommendedName>
        <fullName evidence="5">DUF4352 domain-containing protein</fullName>
    </recommendedName>
</protein>